<dbReference type="InterPro" id="IPR005130">
    <property type="entry name" value="Ser_deHydtase-like_asu"/>
</dbReference>
<organism evidence="3 4">
    <name type="scientific">Acetomicrobium flavidum</name>
    <dbReference type="NCBI Taxonomy" id="49896"/>
    <lineage>
        <taxon>Bacteria</taxon>
        <taxon>Thermotogati</taxon>
        <taxon>Synergistota</taxon>
        <taxon>Synergistia</taxon>
        <taxon>Synergistales</taxon>
        <taxon>Acetomicrobiaceae</taxon>
        <taxon>Acetomicrobium</taxon>
    </lineage>
</organism>
<dbReference type="Pfam" id="PF03313">
    <property type="entry name" value="SDH_alpha"/>
    <property type="match status" value="1"/>
</dbReference>
<dbReference type="PIRSF" id="PIRSF006054">
    <property type="entry name" value="UCP006054"/>
    <property type="match status" value="1"/>
</dbReference>
<dbReference type="EMBL" id="FSQZ01000001">
    <property type="protein sequence ID" value="SIN74012.1"/>
    <property type="molecule type" value="Genomic_DNA"/>
</dbReference>
<dbReference type="RefSeq" id="WP_074199858.1">
    <property type="nucleotide sequence ID" value="NZ_FSQZ01000001.1"/>
</dbReference>
<dbReference type="HAMAP" id="MF_01845">
    <property type="entry name" value="UPF0597"/>
    <property type="match status" value="1"/>
</dbReference>
<dbReference type="PANTHER" id="PTHR30501:SF2">
    <property type="entry name" value="UPF0597 PROTEIN YHAM"/>
    <property type="match status" value="1"/>
</dbReference>
<comment type="similarity">
    <text evidence="1">Belongs to the UPF0597 family.</text>
</comment>
<dbReference type="PANTHER" id="PTHR30501">
    <property type="entry name" value="UPF0597 PROTEIN YHAM"/>
    <property type="match status" value="1"/>
</dbReference>
<proteinExistence type="inferred from homology"/>
<name>A0ABY1JEN3_9BACT</name>
<gene>
    <name evidence="3" type="ORF">SAMN05444368_1631</name>
</gene>
<evidence type="ECO:0000256" key="1">
    <source>
        <dbReference type="HAMAP-Rule" id="MF_01845"/>
    </source>
</evidence>
<evidence type="ECO:0000313" key="4">
    <source>
        <dbReference type="Proteomes" id="UP000185093"/>
    </source>
</evidence>
<feature type="domain" description="Serine dehydratase-like alpha subunit" evidence="2">
    <location>
        <begin position="188"/>
        <end position="425"/>
    </location>
</feature>
<comment type="caution">
    <text evidence="3">The sequence shown here is derived from an EMBL/GenBank/DDBJ whole genome shotgun (WGS) entry which is preliminary data.</text>
</comment>
<evidence type="ECO:0000259" key="2">
    <source>
        <dbReference type="Pfam" id="PF03313"/>
    </source>
</evidence>
<protein>
    <recommendedName>
        <fullName evidence="1">UPF0597 protein SAMN05444368_1631</fullName>
    </recommendedName>
</protein>
<dbReference type="Proteomes" id="UP000185093">
    <property type="component" value="Unassembled WGS sequence"/>
</dbReference>
<evidence type="ECO:0000313" key="3">
    <source>
        <dbReference type="EMBL" id="SIN74012.1"/>
    </source>
</evidence>
<accession>A0ABY1JEN3</accession>
<dbReference type="InterPro" id="IPR021144">
    <property type="entry name" value="UPF0597"/>
</dbReference>
<sequence length="433" mass="46189">MFTLKEFLRSEVVPALGCTEPGAVALAVARAREEISSGELKKIDVTTSINIYKNGYSVGIPGTNGLRGNILAAALGAVCGNSKYSLQALKFCDDECLNKALRLIDEGRVELHPDFQKKGVYVQATVTTDEHECRCIIEGTHSNITKIMLDGRLILNKKKRSRLHHNLKDTNIIDQLNTMTFNDVTNLLDNIDSEDIDYIFEGIKMNMDISLAGLDPNQNLGLGVGRTILKLVNDNDISSLPYKIKAHAAAAADARMSGSPLPVMSSAGSGNHGITAILPVYLTAEHYGKTKEETATAVALSHLTTSFLKSRIGRLSPICGCTVAAGAGAAAGITYLLSKDMAKVEEAIKIHLSNLVGMICDGAKGTCALKVGTGAYEAFMAATMAIEGTKLEAPQGILGNTLEETVENIAVLNNKGFDKVDAMIVKLISGLFC</sequence>
<reference evidence="3 4" key="1">
    <citation type="submission" date="2016-11" db="EMBL/GenBank/DDBJ databases">
        <authorList>
            <person name="Varghese N."/>
            <person name="Submissions S."/>
        </authorList>
    </citation>
    <scope>NUCLEOTIDE SEQUENCE [LARGE SCALE GENOMIC DNA]</scope>
    <source>
        <strain evidence="3 4">DSM 20664</strain>
    </source>
</reference>
<keyword evidence="4" id="KW-1185">Reference proteome</keyword>